<dbReference type="EMBL" id="CACTIH010003684">
    <property type="protein sequence ID" value="CAA2981980.1"/>
    <property type="molecule type" value="Genomic_DNA"/>
</dbReference>
<name>A0A8S0RS42_OLEEU</name>
<feature type="repeat" description="ANK" evidence="12">
    <location>
        <begin position="286"/>
        <end position="319"/>
    </location>
</feature>
<sequence>MENGNEFSSSLSFASSSDFSTAGLEPSISLDLLSLNRLSASLEILLLDAEYDYSDAEIEVERIPVGVNRCILAARSEFFHELFKKGHGSSVKEGKPKYLMSELVPHWRIGYEAFMVVLNYLYTGKVMPSQPEVSTCVDESCVHDACGPAVNYAVEMMYASATFQIKELVMLVQRRLLNFVGKVSMDDIIPILMVAFHCKLKTLLSHCVQIIVQSKIDDVIFEKQLPYEVLSDVNSLRNKSKQDDELDSVEVDHVKTKRIRSIHKALDLDDVELVKLLLRESNISLDAASALHYAAAYCNPKVVNELLNLQNANVNLRNSRGYTVLHIAARRKDPLVLIRLLDQGASVLDTTRDGQRAVTICRRLTRPKDYNKTTDRGQESNEDRLCIDVLEREMCRNPLAVDASFSPMMVVDELHMKLLLLENRVAMARVLFPLEAKLAIQTAQADTTEVNSSDMSTEQVKRLQFMRLQTLEKTVEKGRRFFPNCSEVLDELLVDEKVGTLLLDKGTPEERMMKRKRYMELKDDLMKAFDKDMAEKKWNH</sequence>
<dbReference type="CDD" id="cd18310">
    <property type="entry name" value="BTB_POZ_NPR_plant"/>
    <property type="match status" value="1"/>
</dbReference>
<dbReference type="InterPro" id="IPR002110">
    <property type="entry name" value="Ankyrin_rpt"/>
</dbReference>
<evidence type="ECO:0000256" key="1">
    <source>
        <dbReference type="ARBA" id="ARBA00004123"/>
    </source>
</evidence>
<protein>
    <submittedName>
        <fullName evidence="16">Regulatory NPR3-like</fullName>
    </submittedName>
</protein>
<comment type="caution">
    <text evidence="13">Lacks conserved residue(s) required for the propagation of feature annotation.</text>
</comment>
<dbReference type="Pfam" id="PF00651">
    <property type="entry name" value="BTB"/>
    <property type="match status" value="1"/>
</dbReference>
<evidence type="ECO:0000256" key="4">
    <source>
        <dbReference type="ARBA" id="ARBA00022737"/>
    </source>
</evidence>
<keyword evidence="17" id="KW-1185">Reference proteome</keyword>
<dbReference type="GO" id="GO:0042742">
    <property type="term" value="P:defense response to bacterium"/>
    <property type="evidence" value="ECO:0007669"/>
    <property type="project" value="TreeGrafter"/>
</dbReference>
<accession>A0A8S0RS42</accession>
<evidence type="ECO:0000256" key="3">
    <source>
        <dbReference type="ARBA" id="ARBA00022723"/>
    </source>
</evidence>
<dbReference type="InterPro" id="IPR021094">
    <property type="entry name" value="NPR1/NIM1-like_C"/>
</dbReference>
<dbReference type="FunFam" id="3.30.710.10:FF:000110">
    <property type="entry name" value="Regulatory protein NPR3"/>
    <property type="match status" value="1"/>
</dbReference>
<dbReference type="PROSITE" id="PS52046">
    <property type="entry name" value="ZF_C2HC_NPR"/>
    <property type="match status" value="1"/>
</dbReference>
<dbReference type="PROSITE" id="PS50088">
    <property type="entry name" value="ANK_REPEAT"/>
    <property type="match status" value="2"/>
</dbReference>
<keyword evidence="7" id="KW-0611">Plant defense</keyword>
<keyword evidence="10" id="KW-0539">Nucleus</keyword>
<dbReference type="SUPFAM" id="SSF54695">
    <property type="entry name" value="POZ domain"/>
    <property type="match status" value="1"/>
</dbReference>
<evidence type="ECO:0000313" key="16">
    <source>
        <dbReference type="EMBL" id="CAA2981980.1"/>
    </source>
</evidence>
<comment type="similarity">
    <text evidence="11">Belongs to the plant 'ANKYRIN-BTB/POZ' family. 'NPR1-like' subfamily.</text>
</comment>
<dbReference type="Gramene" id="OE9A067090T2">
    <property type="protein sequence ID" value="OE9A067090C2"/>
    <property type="gene ID" value="OE9A067090"/>
</dbReference>
<keyword evidence="5 13" id="KW-0863">Zinc-finger</keyword>
<dbReference type="GO" id="GO:2000022">
    <property type="term" value="P:regulation of jasmonic acid mediated signaling pathway"/>
    <property type="evidence" value="ECO:0007669"/>
    <property type="project" value="InterPro"/>
</dbReference>
<keyword evidence="6" id="KW-0833">Ubl conjugation pathway</keyword>
<dbReference type="GO" id="GO:0050832">
    <property type="term" value="P:defense response to fungus"/>
    <property type="evidence" value="ECO:0007669"/>
    <property type="project" value="TreeGrafter"/>
</dbReference>
<dbReference type="PANTHER" id="PTHR46475:SF9">
    <property type="entry name" value="REGULATORY PROTEIN NPR3-LIKE ISOFORM X1"/>
    <property type="match status" value="1"/>
</dbReference>
<evidence type="ECO:0000256" key="7">
    <source>
        <dbReference type="ARBA" id="ARBA00022821"/>
    </source>
</evidence>
<dbReference type="AlphaFoldDB" id="A0A8S0RS42"/>
<keyword evidence="4" id="KW-0677">Repeat</keyword>
<dbReference type="PROSITE" id="PS50097">
    <property type="entry name" value="BTB"/>
    <property type="match status" value="1"/>
</dbReference>
<dbReference type="InterPro" id="IPR036770">
    <property type="entry name" value="Ankyrin_rpt-contain_sf"/>
</dbReference>
<dbReference type="Proteomes" id="UP000594638">
    <property type="component" value="Unassembled WGS sequence"/>
</dbReference>
<dbReference type="OrthoDB" id="71307at2759"/>
<dbReference type="GO" id="GO:0008270">
    <property type="term" value="F:zinc ion binding"/>
    <property type="evidence" value="ECO:0007669"/>
    <property type="project" value="UniProtKB-KW"/>
</dbReference>
<comment type="subcellular location">
    <subcellularLocation>
        <location evidence="1">Nucleus</location>
    </subcellularLocation>
</comment>
<dbReference type="InterPro" id="IPR011333">
    <property type="entry name" value="SKP1/BTB/POZ_sf"/>
</dbReference>
<evidence type="ECO:0000256" key="9">
    <source>
        <dbReference type="ARBA" id="ARBA00023043"/>
    </source>
</evidence>
<dbReference type="Pfam" id="PF12313">
    <property type="entry name" value="NPR1_like_C"/>
    <property type="match status" value="1"/>
</dbReference>
<comment type="caution">
    <text evidence="16">The sequence shown here is derived from an EMBL/GenBank/DDBJ whole genome shotgun (WGS) entry which is preliminary data.</text>
</comment>
<evidence type="ECO:0000259" key="15">
    <source>
        <dbReference type="PROSITE" id="PS52046"/>
    </source>
</evidence>
<feature type="domain" description="BTB" evidence="14">
    <location>
        <begin position="54"/>
        <end position="130"/>
    </location>
</feature>
<feature type="repeat" description="ANK" evidence="12">
    <location>
        <begin position="320"/>
        <end position="352"/>
    </location>
</feature>
<evidence type="ECO:0000256" key="12">
    <source>
        <dbReference type="PROSITE-ProRule" id="PRU00023"/>
    </source>
</evidence>
<proteinExistence type="inferred from homology"/>
<dbReference type="Gene3D" id="1.25.40.20">
    <property type="entry name" value="Ankyrin repeat-containing domain"/>
    <property type="match status" value="1"/>
</dbReference>
<evidence type="ECO:0000259" key="14">
    <source>
        <dbReference type="PROSITE" id="PS50097"/>
    </source>
</evidence>
<evidence type="ECO:0000256" key="13">
    <source>
        <dbReference type="PROSITE-ProRule" id="PRU01391"/>
    </source>
</evidence>
<dbReference type="GO" id="GO:0005634">
    <property type="term" value="C:nucleus"/>
    <property type="evidence" value="ECO:0007669"/>
    <property type="project" value="UniProtKB-SubCell"/>
</dbReference>
<keyword evidence="9 12" id="KW-0040">ANK repeat</keyword>
<comment type="pathway">
    <text evidence="2">Protein modification; protein ubiquitination.</text>
</comment>
<dbReference type="Pfam" id="PF12796">
    <property type="entry name" value="Ank_2"/>
    <property type="match status" value="1"/>
</dbReference>
<dbReference type="Gramene" id="OE9A067090T3">
    <property type="protein sequence ID" value="OE9A067090C3"/>
    <property type="gene ID" value="OE9A067090"/>
</dbReference>
<dbReference type="InterPro" id="IPR057250">
    <property type="entry name" value="Znf_C2HC_NPR-type"/>
</dbReference>
<dbReference type="SMART" id="SM00248">
    <property type="entry name" value="ANK"/>
    <property type="match status" value="3"/>
</dbReference>
<evidence type="ECO:0000313" key="17">
    <source>
        <dbReference type="Proteomes" id="UP000594638"/>
    </source>
</evidence>
<dbReference type="SUPFAM" id="SSF48403">
    <property type="entry name" value="Ankyrin repeat"/>
    <property type="match status" value="1"/>
</dbReference>
<organism evidence="16 17">
    <name type="scientific">Olea europaea subsp. europaea</name>
    <dbReference type="NCBI Taxonomy" id="158383"/>
    <lineage>
        <taxon>Eukaryota</taxon>
        <taxon>Viridiplantae</taxon>
        <taxon>Streptophyta</taxon>
        <taxon>Embryophyta</taxon>
        <taxon>Tracheophyta</taxon>
        <taxon>Spermatophyta</taxon>
        <taxon>Magnoliopsida</taxon>
        <taxon>eudicotyledons</taxon>
        <taxon>Gunneridae</taxon>
        <taxon>Pentapetalae</taxon>
        <taxon>asterids</taxon>
        <taxon>lamiids</taxon>
        <taxon>Lamiales</taxon>
        <taxon>Oleaceae</taxon>
        <taxon>Oleeae</taxon>
        <taxon>Olea</taxon>
    </lineage>
</organism>
<dbReference type="Gene3D" id="3.30.710.10">
    <property type="entry name" value="Potassium Channel Kv1.1, Chain A"/>
    <property type="match status" value="1"/>
</dbReference>
<gene>
    <name evidence="16" type="ORF">OLEA9_A067090</name>
</gene>
<evidence type="ECO:0000256" key="6">
    <source>
        <dbReference type="ARBA" id="ARBA00022786"/>
    </source>
</evidence>
<evidence type="ECO:0000256" key="10">
    <source>
        <dbReference type="ARBA" id="ARBA00023242"/>
    </source>
</evidence>
<dbReference type="GO" id="GO:2000031">
    <property type="term" value="P:regulation of salicylic acid mediated signaling pathway"/>
    <property type="evidence" value="ECO:0007669"/>
    <property type="project" value="InterPro"/>
</dbReference>
<dbReference type="Gramene" id="OE9A067090T1">
    <property type="protein sequence ID" value="OE9A067090C1"/>
    <property type="gene ID" value="OE9A067090"/>
</dbReference>
<evidence type="ECO:0000256" key="8">
    <source>
        <dbReference type="ARBA" id="ARBA00022833"/>
    </source>
</evidence>
<reference evidence="16 17" key="1">
    <citation type="submission" date="2019-12" db="EMBL/GenBank/DDBJ databases">
        <authorList>
            <person name="Alioto T."/>
            <person name="Alioto T."/>
            <person name="Gomez Garrido J."/>
        </authorList>
    </citation>
    <scope>NUCLEOTIDE SEQUENCE [LARGE SCALE GENOMIC DNA]</scope>
</reference>
<evidence type="ECO:0000256" key="11">
    <source>
        <dbReference type="ARBA" id="ARBA00044947"/>
    </source>
</evidence>
<evidence type="ECO:0000256" key="2">
    <source>
        <dbReference type="ARBA" id="ARBA00004906"/>
    </source>
</evidence>
<dbReference type="PROSITE" id="PS50297">
    <property type="entry name" value="ANK_REP_REGION"/>
    <property type="match status" value="1"/>
</dbReference>
<feature type="domain" description="C2HC NPR-type" evidence="15">
    <location>
        <begin position="133"/>
        <end position="147"/>
    </location>
</feature>
<keyword evidence="3" id="KW-0479">Metal-binding</keyword>
<dbReference type="InterPro" id="IPR000210">
    <property type="entry name" value="BTB/POZ_dom"/>
</dbReference>
<dbReference type="InterPro" id="IPR044292">
    <property type="entry name" value="NPR"/>
</dbReference>
<dbReference type="PANTHER" id="PTHR46475">
    <property type="entry name" value="REGULATORY PROTEIN NPR3"/>
    <property type="match status" value="1"/>
</dbReference>
<evidence type="ECO:0000256" key="5">
    <source>
        <dbReference type="ARBA" id="ARBA00022771"/>
    </source>
</evidence>
<keyword evidence="8" id="KW-0862">Zinc</keyword>
<dbReference type="FunFam" id="1.25.40.20:FF:000123">
    <property type="entry name" value="regulatory protein NPR3-like"/>
    <property type="match status" value="1"/>
</dbReference>
<dbReference type="SMART" id="SM00225">
    <property type="entry name" value="BTB"/>
    <property type="match status" value="1"/>
</dbReference>
<dbReference type="GO" id="GO:0009862">
    <property type="term" value="P:systemic acquired resistance, salicylic acid mediated signaling pathway"/>
    <property type="evidence" value="ECO:0007669"/>
    <property type="project" value="InterPro"/>
</dbReference>